<dbReference type="GO" id="GO:0008784">
    <property type="term" value="F:alanine racemase activity"/>
    <property type="evidence" value="ECO:0007669"/>
    <property type="project" value="UniProtKB-EC"/>
</dbReference>
<organism evidence="2 3">
    <name type="scientific">Leifsonia williamsii</name>
    <dbReference type="NCBI Taxonomy" id="3035919"/>
    <lineage>
        <taxon>Bacteria</taxon>
        <taxon>Bacillati</taxon>
        <taxon>Actinomycetota</taxon>
        <taxon>Actinomycetes</taxon>
        <taxon>Micrococcales</taxon>
        <taxon>Microbacteriaceae</taxon>
        <taxon>Leifsonia</taxon>
    </lineage>
</organism>
<evidence type="ECO:0000259" key="1">
    <source>
        <dbReference type="Pfam" id="PF01168"/>
    </source>
</evidence>
<dbReference type="InterPro" id="IPR051466">
    <property type="entry name" value="D-amino_acid_metab_enzyme"/>
</dbReference>
<evidence type="ECO:0000313" key="2">
    <source>
        <dbReference type="EMBL" id="MDN4615832.1"/>
    </source>
</evidence>
<dbReference type="PANTHER" id="PTHR28004">
    <property type="entry name" value="ZGC:162816-RELATED"/>
    <property type="match status" value="1"/>
</dbReference>
<comment type="caution">
    <text evidence="2">The sequence shown here is derived from an EMBL/GenBank/DDBJ whole genome shotgun (WGS) entry which is preliminary data.</text>
</comment>
<feature type="domain" description="Alanine racemase N-terminal" evidence="1">
    <location>
        <begin position="45"/>
        <end position="242"/>
    </location>
</feature>
<accession>A0ABT8KFN9</accession>
<dbReference type="EC" id="5.1.1.1" evidence="2"/>
<name>A0ABT8KFN9_9MICO</name>
<dbReference type="SUPFAM" id="SSF51419">
    <property type="entry name" value="PLP-binding barrel"/>
    <property type="match status" value="1"/>
</dbReference>
<dbReference type="Pfam" id="PF01168">
    <property type="entry name" value="Ala_racemase_N"/>
    <property type="match status" value="1"/>
</dbReference>
<dbReference type="Proteomes" id="UP001174208">
    <property type="component" value="Unassembled WGS sequence"/>
</dbReference>
<gene>
    <name evidence="2" type="ORF">P5G50_15370</name>
</gene>
<keyword evidence="2" id="KW-0413">Isomerase</keyword>
<dbReference type="Gene3D" id="3.20.20.10">
    <property type="entry name" value="Alanine racemase"/>
    <property type="match status" value="1"/>
</dbReference>
<sequence length="427" mass="45324">MTDLATIDLHERPAPAERTWTSPEAFWTSLTAATAQLDPPLGVLHLPALRHNAHDMLRRAGGRPIRVASKSVRVRSVLEAVLALPGYAGVLAYTLPEALWLAAGDERHTPIDDVVVGYPTADRAAIARLAASPELAARVTLMVDSLEHLDLIDAVVPPAERETIRLCLELDASWDAPVLGRVGVYRSPLHTPEALRELAEAVVRRPGFRLVGLMSYEAQIAGQGDAPPGRPAWAATLRRVQRASGAELIARRGEAVAAVRAVADLEFVNGGGTGSLEFTSGDAAVTELAAGSGLFGGHLFDTYRAFRPAPAASFALSVVRRPDERTATLLGGGWIASGPPGPDRLPRVVWPTGLSMVAREMAGEVQTPLTGAAAGVLHVGDRVWLRHTKSGELSEHLTGFQLVDAVDGRAAVVGESLTYRGEGQVFL</sequence>
<proteinExistence type="predicted"/>
<dbReference type="EMBL" id="JAROCF010000001">
    <property type="protein sequence ID" value="MDN4615832.1"/>
    <property type="molecule type" value="Genomic_DNA"/>
</dbReference>
<keyword evidence="3" id="KW-1185">Reference proteome</keyword>
<dbReference type="RefSeq" id="WP_301212367.1">
    <property type="nucleotide sequence ID" value="NZ_JAROCF010000001.1"/>
</dbReference>
<evidence type="ECO:0000313" key="3">
    <source>
        <dbReference type="Proteomes" id="UP001174208"/>
    </source>
</evidence>
<protein>
    <submittedName>
        <fullName evidence="2">Alanine racemase</fullName>
        <ecNumber evidence="2">5.1.1.1</ecNumber>
    </submittedName>
</protein>
<dbReference type="InterPro" id="IPR029066">
    <property type="entry name" value="PLP-binding_barrel"/>
</dbReference>
<dbReference type="InterPro" id="IPR001608">
    <property type="entry name" value="Ala_racemase_N"/>
</dbReference>
<dbReference type="PANTHER" id="PTHR28004:SF2">
    <property type="entry name" value="D-SERINE DEHYDRATASE"/>
    <property type="match status" value="1"/>
</dbReference>
<reference evidence="2" key="1">
    <citation type="submission" date="2023-06" db="EMBL/GenBank/DDBJ databases">
        <title>MT1 and MT2 Draft Genomes of Novel Species.</title>
        <authorList>
            <person name="Venkateswaran K."/>
        </authorList>
    </citation>
    <scope>NUCLEOTIDE SEQUENCE</scope>
    <source>
        <strain evidence="2">F6_8S_P_1B</strain>
    </source>
</reference>